<dbReference type="HOGENOM" id="CLU_040186_0_2_1"/>
<dbReference type="GO" id="GO:0032468">
    <property type="term" value="P:Golgi calcium ion homeostasis"/>
    <property type="evidence" value="ECO:0000318"/>
    <property type="project" value="GO_Central"/>
</dbReference>
<dbReference type="GO" id="GO:0071421">
    <property type="term" value="P:manganese ion transmembrane transport"/>
    <property type="evidence" value="ECO:0000318"/>
    <property type="project" value="GO_Central"/>
</dbReference>
<evidence type="ECO:0000256" key="3">
    <source>
        <dbReference type="ARBA" id="ARBA00022692"/>
    </source>
</evidence>
<dbReference type="InterPro" id="IPR049555">
    <property type="entry name" value="GDT1-like_CS"/>
</dbReference>
<dbReference type="GO" id="GO:0032472">
    <property type="term" value="P:Golgi calcium ion transport"/>
    <property type="evidence" value="ECO:0000318"/>
    <property type="project" value="GO_Central"/>
</dbReference>
<keyword evidence="8" id="KW-1185">Reference proteome</keyword>
<dbReference type="STRING" id="10228.B3S6Y7"/>
<dbReference type="Proteomes" id="UP000009022">
    <property type="component" value="Unassembled WGS sequence"/>
</dbReference>
<feature type="transmembrane region" description="Helical" evidence="6">
    <location>
        <begin position="75"/>
        <end position="92"/>
    </location>
</feature>
<keyword evidence="4 6" id="KW-1133">Transmembrane helix</keyword>
<dbReference type="FunCoup" id="B3S6Y7">
    <property type="interactions" value="2157"/>
</dbReference>
<gene>
    <name evidence="7" type="ORF">TRIADDRAFT_30261</name>
</gene>
<evidence type="ECO:0000256" key="6">
    <source>
        <dbReference type="RuleBase" id="RU365102"/>
    </source>
</evidence>
<evidence type="ECO:0000256" key="5">
    <source>
        <dbReference type="ARBA" id="ARBA00023136"/>
    </source>
</evidence>
<keyword evidence="3 6" id="KW-0812">Transmembrane</keyword>
<feature type="transmembrane region" description="Helical" evidence="6">
    <location>
        <begin position="186"/>
        <end position="207"/>
    </location>
</feature>
<dbReference type="GO" id="GO:0005794">
    <property type="term" value="C:Golgi apparatus"/>
    <property type="evidence" value="ECO:0000318"/>
    <property type="project" value="GO_Central"/>
</dbReference>
<name>B3S6Y7_TRIAD</name>
<dbReference type="GeneID" id="6757288"/>
<organism evidence="7 8">
    <name type="scientific">Trichoplax adhaerens</name>
    <name type="common">Trichoplax reptans</name>
    <dbReference type="NCBI Taxonomy" id="10228"/>
    <lineage>
        <taxon>Eukaryota</taxon>
        <taxon>Metazoa</taxon>
        <taxon>Placozoa</taxon>
        <taxon>Uniplacotomia</taxon>
        <taxon>Trichoplacea</taxon>
        <taxon>Trichoplacidae</taxon>
        <taxon>Trichoplax</taxon>
    </lineage>
</organism>
<dbReference type="PhylomeDB" id="B3S6Y7"/>
<feature type="transmembrane region" description="Helical" evidence="6">
    <location>
        <begin position="12"/>
        <end position="32"/>
    </location>
</feature>
<dbReference type="OMA" id="ILGHAIC"/>
<sequence>ESKSANDRGFTHGFVASLSIIIISELGDKTFFIAAIMAMKYSRLSVFGGAIFALAVMTILSAFVGHAAVFIPRKYTYYLSTLLFVIFGLKLIKEGYYMSSDEGQEELEEVSAELKKREENMNIEVSAASTVDVESGAIRGAGSRLRRYFHLIVSPIFIQAFVLTFLAEWGDRSQIMTIVLAAREDISGVTIGGILGHMLCTQLAVVGGRMLAQKISVRTVTLIGGVVFLLFAATALFQDPSKI</sequence>
<dbReference type="GO" id="GO:0016020">
    <property type="term" value="C:membrane"/>
    <property type="evidence" value="ECO:0007669"/>
    <property type="project" value="UniProtKB-SubCell"/>
</dbReference>
<dbReference type="PANTHER" id="PTHR12608">
    <property type="entry name" value="TRANSMEMBRANE PROTEIN HTP-1 RELATED"/>
    <property type="match status" value="1"/>
</dbReference>
<dbReference type="EMBL" id="DS985253">
    <property type="protein sequence ID" value="EDV21393.1"/>
    <property type="molecule type" value="Genomic_DNA"/>
</dbReference>
<protein>
    <recommendedName>
        <fullName evidence="6">GDT1 family protein</fullName>
    </recommendedName>
</protein>
<dbReference type="OrthoDB" id="442680at2759"/>
<feature type="transmembrane region" description="Helical" evidence="6">
    <location>
        <begin position="219"/>
        <end position="237"/>
    </location>
</feature>
<evidence type="ECO:0000313" key="8">
    <source>
        <dbReference type="Proteomes" id="UP000009022"/>
    </source>
</evidence>
<dbReference type="PROSITE" id="PS01214">
    <property type="entry name" value="UPF0016"/>
    <property type="match status" value="1"/>
</dbReference>
<accession>B3S6Y7</accession>
<dbReference type="GO" id="GO:0015085">
    <property type="term" value="F:calcium ion transmembrane transporter activity"/>
    <property type="evidence" value="ECO:0000318"/>
    <property type="project" value="GO_Central"/>
</dbReference>
<dbReference type="Pfam" id="PF01169">
    <property type="entry name" value="GDT1"/>
    <property type="match status" value="2"/>
</dbReference>
<evidence type="ECO:0000256" key="2">
    <source>
        <dbReference type="ARBA" id="ARBA00009190"/>
    </source>
</evidence>
<keyword evidence="5 6" id="KW-0472">Membrane</keyword>
<comment type="similarity">
    <text evidence="2 6">Belongs to the GDT1 family.</text>
</comment>
<dbReference type="PANTHER" id="PTHR12608:SF1">
    <property type="entry name" value="TRANSMEMBRANE PROTEIN 165"/>
    <property type="match status" value="1"/>
</dbReference>
<dbReference type="KEGG" id="tad:TRIADDRAFT_30261"/>
<dbReference type="InParanoid" id="B3S6Y7"/>
<feature type="transmembrane region" description="Helical" evidence="6">
    <location>
        <begin position="148"/>
        <end position="166"/>
    </location>
</feature>
<dbReference type="eggNOG" id="KOG2881">
    <property type="taxonomic scope" value="Eukaryota"/>
</dbReference>
<dbReference type="AlphaFoldDB" id="B3S6Y7"/>
<dbReference type="GO" id="GO:0070588">
    <property type="term" value="P:calcium ion transmembrane transport"/>
    <property type="evidence" value="ECO:0000318"/>
    <property type="project" value="GO_Central"/>
</dbReference>
<dbReference type="CTD" id="6757288"/>
<comment type="subcellular location">
    <subcellularLocation>
        <location evidence="1 6">Membrane</location>
        <topology evidence="1 6">Multi-pass membrane protein</topology>
    </subcellularLocation>
</comment>
<feature type="non-terminal residue" evidence="7">
    <location>
        <position position="1"/>
    </location>
</feature>
<dbReference type="GO" id="GO:0005384">
    <property type="term" value="F:manganese ion transmembrane transporter activity"/>
    <property type="evidence" value="ECO:0000318"/>
    <property type="project" value="GO_Central"/>
</dbReference>
<evidence type="ECO:0000256" key="4">
    <source>
        <dbReference type="ARBA" id="ARBA00022989"/>
    </source>
</evidence>
<feature type="transmembrane region" description="Helical" evidence="6">
    <location>
        <begin position="44"/>
        <end position="69"/>
    </location>
</feature>
<dbReference type="RefSeq" id="XP_002115993.1">
    <property type="nucleotide sequence ID" value="XM_002115957.1"/>
</dbReference>
<evidence type="ECO:0000313" key="7">
    <source>
        <dbReference type="EMBL" id="EDV21393.1"/>
    </source>
</evidence>
<evidence type="ECO:0000256" key="1">
    <source>
        <dbReference type="ARBA" id="ARBA00004141"/>
    </source>
</evidence>
<dbReference type="InterPro" id="IPR001727">
    <property type="entry name" value="GDT1-like"/>
</dbReference>
<proteinExistence type="inferred from homology"/>
<reference evidence="7 8" key="1">
    <citation type="journal article" date="2008" name="Nature">
        <title>The Trichoplax genome and the nature of placozoans.</title>
        <authorList>
            <person name="Srivastava M."/>
            <person name="Begovic E."/>
            <person name="Chapman J."/>
            <person name="Putnam N.H."/>
            <person name="Hellsten U."/>
            <person name="Kawashima T."/>
            <person name="Kuo A."/>
            <person name="Mitros T."/>
            <person name="Salamov A."/>
            <person name="Carpenter M.L."/>
            <person name="Signorovitch A.Y."/>
            <person name="Moreno M.A."/>
            <person name="Kamm K."/>
            <person name="Grimwood J."/>
            <person name="Schmutz J."/>
            <person name="Shapiro H."/>
            <person name="Grigoriev I.V."/>
            <person name="Buss L.W."/>
            <person name="Schierwater B."/>
            <person name="Dellaporta S.L."/>
            <person name="Rokhsar D.S."/>
        </authorList>
    </citation>
    <scope>NUCLEOTIDE SEQUENCE [LARGE SCALE GENOMIC DNA]</scope>
    <source>
        <strain evidence="7 8">Grell-BS-1999</strain>
    </source>
</reference>